<reference evidence="12" key="1">
    <citation type="journal article" date="2014" name="Int. J. Syst. Evol. Microbiol.">
        <title>Complete genome sequence of Corynebacterium casei LMG S-19264T (=DSM 44701T), isolated from a smear-ripened cheese.</title>
        <authorList>
            <consortium name="US DOE Joint Genome Institute (JGI-PGF)"/>
            <person name="Walter F."/>
            <person name="Albersmeier A."/>
            <person name="Kalinowski J."/>
            <person name="Ruckert C."/>
        </authorList>
    </citation>
    <scope>NUCLEOTIDE SEQUENCE</scope>
    <source>
        <strain evidence="12">CCM 7684</strain>
    </source>
</reference>
<dbReference type="InterPro" id="IPR017170">
    <property type="entry name" value="Lhr-like"/>
</dbReference>
<dbReference type="PIRSF" id="PIRSF037307">
    <property type="entry name" value="Lhr-like_helic_prd"/>
    <property type="match status" value="1"/>
</dbReference>
<evidence type="ECO:0000256" key="2">
    <source>
        <dbReference type="ARBA" id="ARBA00022763"/>
    </source>
</evidence>
<dbReference type="NCBIfam" id="TIGR04121">
    <property type="entry name" value="DEXH_lig_assoc"/>
    <property type="match status" value="1"/>
</dbReference>
<evidence type="ECO:0000259" key="10">
    <source>
        <dbReference type="PROSITE" id="PS51192"/>
    </source>
</evidence>
<organism evidence="12 13">
    <name type="scientific">Agaricicola taiwanensis</name>
    <dbReference type="NCBI Taxonomy" id="591372"/>
    <lineage>
        <taxon>Bacteria</taxon>
        <taxon>Pseudomonadati</taxon>
        <taxon>Pseudomonadota</taxon>
        <taxon>Alphaproteobacteria</taxon>
        <taxon>Rhodobacterales</taxon>
        <taxon>Paracoccaceae</taxon>
        <taxon>Agaricicola</taxon>
    </lineage>
</organism>
<proteinExistence type="inferred from homology"/>
<sequence length="843" mass="92737">MSAKAGPPSTDATTALPDRFRRWFKKRGWRPRSHQLDLIAETKPGGSVLLIAPTGAGKTLAGFLPSLIDLADAPDAHGGVHTLYLSPLKALAVDIARNLEAPITEMELPIAVETRTGDTSQAKRQRQKLHPPQILMTTPEQLALLLASAEAEFLFGNLKRVIVDELHAIAPTKRGDLLALGIARLRRLSPALSIAGLSATVKNPDDLRRWLAPQRIGEELAAVITVPGGARPEIIVHETSEHLPWSGHAARHAIPAIYQAIKEHKLTLVFVNTRFIAEFLFQALWETNDDNLPIALHHGSLDVNQRRKVEAAMAAGRLRAVICTATLDLGIDWGDVDLVVHMGSPKGSSRLLQRIGRANHRMDEPSKAIIVPGNRFEVIECEATRSAAMAGQQDTEPLQAGALDVLAQHVLGMACAAPFEVADLHAEITGAAPYRHLGFEEFTDVVNFVATGGYALKSYDRFARIRQTKDGLWRIANPRAAQQYRMNVGTIVEADMLRVRLTRSRSRRSGLTGPVSRGGRVLGEIEDYFASTLRPGDTFAFGGEILRFETLAENEVLATRSHTQDAKVPSYAGGRMPLTTDVAATVRDMIANPARWTELPGQVREWLEIQRHRSVLPGHDELLVETFPRAGKHWMVCYPFEGRNAHQTLGMLLTRRMERAGLNPLGFVANDYALTIWCLGDIDARIGAGLFSLDELFDEDMLGDDLEEWLLESSLMKRMFRNCAIIAGLIEKRFPGQEKTGRQMTISSDLIYDVLRRHEPDHLLLRAARADAAKGLLDVSRVGSMLARVKGRIVHQPLDRISPLAVPVILEIGREPVHGQARNALLEEASSALVEEAMGSADV</sequence>
<dbReference type="InterPro" id="IPR014001">
    <property type="entry name" value="Helicase_ATP-bd"/>
</dbReference>
<dbReference type="PANTHER" id="PTHR47962">
    <property type="entry name" value="ATP-DEPENDENT HELICASE LHR-RELATED-RELATED"/>
    <property type="match status" value="1"/>
</dbReference>
<dbReference type="InterPro" id="IPR052511">
    <property type="entry name" value="ATP-dep_Helicase"/>
</dbReference>
<evidence type="ECO:0000256" key="5">
    <source>
        <dbReference type="ARBA" id="ARBA00022840"/>
    </source>
</evidence>
<comment type="similarity">
    <text evidence="9">Belongs to the Lhr helicase family. Lhr-Core subfamily.</text>
</comment>
<evidence type="ECO:0000256" key="4">
    <source>
        <dbReference type="ARBA" id="ARBA00022806"/>
    </source>
</evidence>
<dbReference type="EMBL" id="BMCP01000001">
    <property type="protein sequence ID" value="GGE31458.1"/>
    <property type="molecule type" value="Genomic_DNA"/>
</dbReference>
<dbReference type="GO" id="GO:0016874">
    <property type="term" value="F:ligase activity"/>
    <property type="evidence" value="ECO:0007669"/>
    <property type="project" value="UniProtKB-KW"/>
</dbReference>
<dbReference type="InterPro" id="IPR045628">
    <property type="entry name" value="Lhr_WH_dom"/>
</dbReference>
<evidence type="ECO:0000256" key="9">
    <source>
        <dbReference type="ARBA" id="ARBA00093467"/>
    </source>
</evidence>
<gene>
    <name evidence="12" type="ORF">GCM10007276_05840</name>
</gene>
<dbReference type="AlphaFoldDB" id="A0A8J2YFB3"/>
<keyword evidence="5" id="KW-0067">ATP-binding</keyword>
<dbReference type="SMART" id="SM00487">
    <property type="entry name" value="DEXDc"/>
    <property type="match status" value="1"/>
</dbReference>
<dbReference type="InterPro" id="IPR026362">
    <property type="entry name" value="DEXH_lig_assoc"/>
</dbReference>
<keyword evidence="1" id="KW-0547">Nucleotide-binding</keyword>
<evidence type="ECO:0000313" key="12">
    <source>
        <dbReference type="EMBL" id="GGE31458.1"/>
    </source>
</evidence>
<dbReference type="Pfam" id="PF08494">
    <property type="entry name" value="DEAD_assoc"/>
    <property type="match status" value="1"/>
</dbReference>
<evidence type="ECO:0000256" key="8">
    <source>
        <dbReference type="ARBA" id="ARBA00023235"/>
    </source>
</evidence>
<dbReference type="PROSITE" id="PS51194">
    <property type="entry name" value="HELICASE_CTER"/>
    <property type="match status" value="1"/>
</dbReference>
<keyword evidence="8" id="KW-0413">Isomerase</keyword>
<feature type="domain" description="Helicase C-terminal" evidence="11">
    <location>
        <begin position="253"/>
        <end position="404"/>
    </location>
</feature>
<dbReference type="SMART" id="SM00490">
    <property type="entry name" value="HELICc"/>
    <property type="match status" value="1"/>
</dbReference>
<evidence type="ECO:0000256" key="7">
    <source>
        <dbReference type="ARBA" id="ARBA00023204"/>
    </source>
</evidence>
<keyword evidence="2" id="KW-0227">DNA damage</keyword>
<evidence type="ECO:0000256" key="1">
    <source>
        <dbReference type="ARBA" id="ARBA00022741"/>
    </source>
</evidence>
<evidence type="ECO:0000313" key="13">
    <source>
        <dbReference type="Proteomes" id="UP000602745"/>
    </source>
</evidence>
<dbReference type="InterPro" id="IPR011545">
    <property type="entry name" value="DEAD/DEAH_box_helicase_dom"/>
</dbReference>
<evidence type="ECO:0000256" key="6">
    <source>
        <dbReference type="ARBA" id="ARBA00023125"/>
    </source>
</evidence>
<name>A0A8J2YFB3_9RHOB</name>
<keyword evidence="12" id="KW-0436">Ligase</keyword>
<accession>A0A8J2YFB3</accession>
<keyword evidence="7" id="KW-0234">DNA repair</keyword>
<keyword evidence="13" id="KW-1185">Reference proteome</keyword>
<dbReference type="InterPro" id="IPR001650">
    <property type="entry name" value="Helicase_C-like"/>
</dbReference>
<dbReference type="GO" id="GO:0006281">
    <property type="term" value="P:DNA repair"/>
    <property type="evidence" value="ECO:0007669"/>
    <property type="project" value="UniProtKB-KW"/>
</dbReference>
<dbReference type="PROSITE" id="PS51192">
    <property type="entry name" value="HELICASE_ATP_BIND_1"/>
    <property type="match status" value="1"/>
</dbReference>
<protein>
    <submittedName>
        <fullName evidence="12">DNA ligase-associated DEXH box helicase</fullName>
    </submittedName>
</protein>
<dbReference type="GO" id="GO:0003677">
    <property type="term" value="F:DNA binding"/>
    <property type="evidence" value="ECO:0007669"/>
    <property type="project" value="UniProtKB-KW"/>
</dbReference>
<dbReference type="Pfam" id="PF19306">
    <property type="entry name" value="WHD_Lhr"/>
    <property type="match status" value="1"/>
</dbReference>
<dbReference type="GO" id="GO:0016887">
    <property type="term" value="F:ATP hydrolysis activity"/>
    <property type="evidence" value="ECO:0007669"/>
    <property type="project" value="TreeGrafter"/>
</dbReference>
<dbReference type="Proteomes" id="UP000602745">
    <property type="component" value="Unassembled WGS sequence"/>
</dbReference>
<dbReference type="Pfam" id="PF00270">
    <property type="entry name" value="DEAD"/>
    <property type="match status" value="1"/>
</dbReference>
<dbReference type="GO" id="GO:0005524">
    <property type="term" value="F:ATP binding"/>
    <property type="evidence" value="ECO:0007669"/>
    <property type="project" value="UniProtKB-KW"/>
</dbReference>
<dbReference type="SUPFAM" id="SSF52540">
    <property type="entry name" value="P-loop containing nucleoside triphosphate hydrolases"/>
    <property type="match status" value="1"/>
</dbReference>
<dbReference type="GO" id="GO:0004386">
    <property type="term" value="F:helicase activity"/>
    <property type="evidence" value="ECO:0007669"/>
    <property type="project" value="UniProtKB-KW"/>
</dbReference>
<reference evidence="12" key="2">
    <citation type="submission" date="2020-09" db="EMBL/GenBank/DDBJ databases">
        <authorList>
            <person name="Sun Q."/>
            <person name="Sedlacek I."/>
        </authorList>
    </citation>
    <scope>NUCLEOTIDE SEQUENCE</scope>
    <source>
        <strain evidence="12">CCM 7684</strain>
    </source>
</reference>
<keyword evidence="3" id="KW-0378">Hydrolase</keyword>
<evidence type="ECO:0000256" key="3">
    <source>
        <dbReference type="ARBA" id="ARBA00022801"/>
    </source>
</evidence>
<dbReference type="InterPro" id="IPR027417">
    <property type="entry name" value="P-loop_NTPase"/>
</dbReference>
<dbReference type="RefSeq" id="WP_188408196.1">
    <property type="nucleotide sequence ID" value="NZ_BMCP01000001.1"/>
</dbReference>
<keyword evidence="4" id="KW-0347">Helicase</keyword>
<keyword evidence="6" id="KW-0238">DNA-binding</keyword>
<dbReference type="Pfam" id="PF00271">
    <property type="entry name" value="Helicase_C"/>
    <property type="match status" value="1"/>
</dbReference>
<feature type="domain" description="Helicase ATP-binding" evidence="10">
    <location>
        <begin position="39"/>
        <end position="219"/>
    </location>
</feature>
<comment type="caution">
    <text evidence="12">The sequence shown here is derived from an EMBL/GenBank/DDBJ whole genome shotgun (WGS) entry which is preliminary data.</text>
</comment>
<dbReference type="PANTHER" id="PTHR47962:SF3">
    <property type="entry name" value="LARGE ATP-DEPENDENT HELICASE-RELATED PROTEIN"/>
    <property type="match status" value="1"/>
</dbReference>
<evidence type="ECO:0000259" key="11">
    <source>
        <dbReference type="PROSITE" id="PS51194"/>
    </source>
</evidence>
<dbReference type="Gene3D" id="3.40.50.300">
    <property type="entry name" value="P-loop containing nucleotide triphosphate hydrolases"/>
    <property type="match status" value="2"/>
</dbReference>
<dbReference type="InterPro" id="IPR013701">
    <property type="entry name" value="Lhr-like_DEAD/DEAH_assoc"/>
</dbReference>